<sequence>MNEVDTDAFESENGSVGKRVDWVIVEDDELSEELFVNKNANIPRENCILVKPDVPVVSKAKVLTVMAKPNIPKTFKKIHFVTAGDMNQEVQKIEHISNSEFIENKIFEKVEKYERESKDSFFRRKFVKKPQQSSSRGFVGNVHEVDSKKQHGKRLIDPSLARPFVKPKVFVNEKIVQKPKQVVKKKFE</sequence>
<protein>
    <submittedName>
        <fullName evidence="1">Uncharacterized protein</fullName>
    </submittedName>
</protein>
<proteinExistence type="predicted"/>
<dbReference type="EMBL" id="CM042021">
    <property type="protein sequence ID" value="KAI3819729.1"/>
    <property type="molecule type" value="Genomic_DNA"/>
</dbReference>
<dbReference type="Proteomes" id="UP001056120">
    <property type="component" value="Linkage Group LG04"/>
</dbReference>
<accession>A0ACB9JGX3</accession>
<evidence type="ECO:0000313" key="1">
    <source>
        <dbReference type="EMBL" id="KAI3819729.1"/>
    </source>
</evidence>
<comment type="caution">
    <text evidence="1">The sequence shown here is derived from an EMBL/GenBank/DDBJ whole genome shotgun (WGS) entry which is preliminary data.</text>
</comment>
<name>A0ACB9JGX3_9ASTR</name>
<keyword evidence="2" id="KW-1185">Reference proteome</keyword>
<reference evidence="2" key="1">
    <citation type="journal article" date="2022" name="Mol. Ecol. Resour.">
        <title>The genomes of chicory, endive, great burdock and yacon provide insights into Asteraceae palaeo-polyploidization history and plant inulin production.</title>
        <authorList>
            <person name="Fan W."/>
            <person name="Wang S."/>
            <person name="Wang H."/>
            <person name="Wang A."/>
            <person name="Jiang F."/>
            <person name="Liu H."/>
            <person name="Zhao H."/>
            <person name="Xu D."/>
            <person name="Zhang Y."/>
        </authorList>
    </citation>
    <scope>NUCLEOTIDE SEQUENCE [LARGE SCALE GENOMIC DNA]</scope>
    <source>
        <strain evidence="2">cv. Yunnan</strain>
    </source>
</reference>
<organism evidence="1 2">
    <name type="scientific">Smallanthus sonchifolius</name>
    <dbReference type="NCBI Taxonomy" id="185202"/>
    <lineage>
        <taxon>Eukaryota</taxon>
        <taxon>Viridiplantae</taxon>
        <taxon>Streptophyta</taxon>
        <taxon>Embryophyta</taxon>
        <taxon>Tracheophyta</taxon>
        <taxon>Spermatophyta</taxon>
        <taxon>Magnoliopsida</taxon>
        <taxon>eudicotyledons</taxon>
        <taxon>Gunneridae</taxon>
        <taxon>Pentapetalae</taxon>
        <taxon>asterids</taxon>
        <taxon>campanulids</taxon>
        <taxon>Asterales</taxon>
        <taxon>Asteraceae</taxon>
        <taxon>Asteroideae</taxon>
        <taxon>Heliantheae alliance</taxon>
        <taxon>Millerieae</taxon>
        <taxon>Smallanthus</taxon>
    </lineage>
</organism>
<reference evidence="1 2" key="2">
    <citation type="journal article" date="2022" name="Mol. Ecol. Resour.">
        <title>The genomes of chicory, endive, great burdock and yacon provide insights into Asteraceae paleo-polyploidization history and plant inulin production.</title>
        <authorList>
            <person name="Fan W."/>
            <person name="Wang S."/>
            <person name="Wang H."/>
            <person name="Wang A."/>
            <person name="Jiang F."/>
            <person name="Liu H."/>
            <person name="Zhao H."/>
            <person name="Xu D."/>
            <person name="Zhang Y."/>
        </authorList>
    </citation>
    <scope>NUCLEOTIDE SEQUENCE [LARGE SCALE GENOMIC DNA]</scope>
    <source>
        <strain evidence="2">cv. Yunnan</strain>
        <tissue evidence="1">Leaves</tissue>
    </source>
</reference>
<gene>
    <name evidence="1" type="ORF">L1987_13577</name>
</gene>
<evidence type="ECO:0000313" key="2">
    <source>
        <dbReference type="Proteomes" id="UP001056120"/>
    </source>
</evidence>